<keyword evidence="3 11" id="KW-0813">Transport</keyword>
<dbReference type="PROSITE" id="PS51012">
    <property type="entry name" value="ABC_TM2"/>
    <property type="match status" value="1"/>
</dbReference>
<dbReference type="InterPro" id="IPR000412">
    <property type="entry name" value="ABC_2_transport"/>
</dbReference>
<dbReference type="InterPro" id="IPR013525">
    <property type="entry name" value="ABC2_TM"/>
</dbReference>
<dbReference type="EMBL" id="VWXX01000001">
    <property type="protein sequence ID" value="KAA6187851.1"/>
    <property type="molecule type" value="Genomic_DNA"/>
</dbReference>
<evidence type="ECO:0000313" key="13">
    <source>
        <dbReference type="EMBL" id="KAA6187851.1"/>
    </source>
</evidence>
<protein>
    <recommendedName>
        <fullName evidence="11">Transport permease protein</fullName>
    </recommendedName>
</protein>
<evidence type="ECO:0000256" key="3">
    <source>
        <dbReference type="ARBA" id="ARBA00022448"/>
    </source>
</evidence>
<evidence type="ECO:0000256" key="7">
    <source>
        <dbReference type="ARBA" id="ARBA00022903"/>
    </source>
</evidence>
<comment type="subcellular location">
    <subcellularLocation>
        <location evidence="11">Cell inner membrane</location>
        <topology evidence="11">Multi-pass membrane protein</topology>
    </subcellularLocation>
    <subcellularLocation>
        <location evidence="1">Cell membrane</location>
        <topology evidence="1">Multi-pass membrane protein</topology>
    </subcellularLocation>
</comment>
<evidence type="ECO:0000256" key="4">
    <source>
        <dbReference type="ARBA" id="ARBA00022475"/>
    </source>
</evidence>
<evidence type="ECO:0000256" key="11">
    <source>
        <dbReference type="RuleBase" id="RU361157"/>
    </source>
</evidence>
<dbReference type="GO" id="GO:0043190">
    <property type="term" value="C:ATP-binding cassette (ABC) transporter complex"/>
    <property type="evidence" value="ECO:0007669"/>
    <property type="project" value="InterPro"/>
</dbReference>
<evidence type="ECO:0000256" key="8">
    <source>
        <dbReference type="ARBA" id="ARBA00022989"/>
    </source>
</evidence>
<comment type="similarity">
    <text evidence="2 11">Belongs to the ABC-2 integral membrane protein family.</text>
</comment>
<gene>
    <name evidence="13" type="ORF">F2Q65_01010</name>
</gene>
<dbReference type="GO" id="GO:0015774">
    <property type="term" value="P:polysaccharide transport"/>
    <property type="evidence" value="ECO:0007669"/>
    <property type="project" value="UniProtKB-KW"/>
</dbReference>
<dbReference type="InterPro" id="IPR047817">
    <property type="entry name" value="ABC2_TM_bact-type"/>
</dbReference>
<feature type="transmembrane region" description="Helical" evidence="11">
    <location>
        <begin position="257"/>
        <end position="277"/>
    </location>
</feature>
<accession>A0A5M8FVI8</accession>
<keyword evidence="4 11" id="KW-1003">Cell membrane</keyword>
<feature type="transmembrane region" description="Helical" evidence="11">
    <location>
        <begin position="170"/>
        <end position="195"/>
    </location>
</feature>
<evidence type="ECO:0000259" key="12">
    <source>
        <dbReference type="PROSITE" id="PS51012"/>
    </source>
</evidence>
<dbReference type="GO" id="GO:0015920">
    <property type="term" value="P:lipopolysaccharide transport"/>
    <property type="evidence" value="ECO:0007669"/>
    <property type="project" value="TreeGrafter"/>
</dbReference>
<dbReference type="Pfam" id="PF01061">
    <property type="entry name" value="ABC2_membrane"/>
    <property type="match status" value="1"/>
</dbReference>
<name>A0A5M8FVI8_9GAMM</name>
<dbReference type="PRINTS" id="PR00164">
    <property type="entry name" value="ABC2TRNSPORT"/>
</dbReference>
<evidence type="ECO:0000256" key="5">
    <source>
        <dbReference type="ARBA" id="ARBA00022597"/>
    </source>
</evidence>
<evidence type="ECO:0000256" key="1">
    <source>
        <dbReference type="ARBA" id="ARBA00004651"/>
    </source>
</evidence>
<feature type="transmembrane region" description="Helical" evidence="11">
    <location>
        <begin position="62"/>
        <end position="83"/>
    </location>
</feature>
<keyword evidence="6 11" id="KW-0812">Transmembrane</keyword>
<keyword evidence="8 11" id="KW-1133">Transmembrane helix</keyword>
<feature type="domain" description="ABC transmembrane type-2" evidence="12">
    <location>
        <begin position="60"/>
        <end position="278"/>
    </location>
</feature>
<keyword evidence="10 11" id="KW-0472">Membrane</keyword>
<dbReference type="Proteomes" id="UP000322981">
    <property type="component" value="Unassembled WGS sequence"/>
</dbReference>
<keyword evidence="14" id="KW-1185">Reference proteome</keyword>
<comment type="caution">
    <text evidence="11">Lacks conserved residue(s) required for the propagation of feature annotation.</text>
</comment>
<organism evidence="13 14">
    <name type="scientific">Thiohalocapsa marina</name>
    <dbReference type="NCBI Taxonomy" id="424902"/>
    <lineage>
        <taxon>Bacteria</taxon>
        <taxon>Pseudomonadati</taxon>
        <taxon>Pseudomonadota</taxon>
        <taxon>Gammaproteobacteria</taxon>
        <taxon>Chromatiales</taxon>
        <taxon>Chromatiaceae</taxon>
        <taxon>Thiohalocapsa</taxon>
    </lineage>
</organism>
<keyword evidence="7" id="KW-0972">Capsule biogenesis/degradation</keyword>
<proteinExistence type="inferred from homology"/>
<sequence>MADKLASPKVSPLTALCILKTTWMISSFFSTNRPIDHQVIDLILYKTYADLRAEAAKTYINYLWWVIDPILSMLVFYLVFGLLFQRGGEGFVAFLLSGLVIWNWYRQSVAHAGGSILNGKGLMNQVHVPKLVFPTVTLLTDLTKFALVLVLLLVFLWISGYPVNASYLALPVLLVVQLLLIAGLAFCLAGLVPFVPDLRFLVDHLLHLQFFCSGIFYSVKDLPAQYQGWFYLNPMAGLIEDYRGVLLHGTWPHWGRLGLIALGSTVLLAVAISFVHGRDREYPRAIR</sequence>
<dbReference type="PANTHER" id="PTHR30413:SF10">
    <property type="entry name" value="CAPSULE POLYSACCHARIDE EXPORT INNER-MEMBRANE PROTEIN CTRC"/>
    <property type="match status" value="1"/>
</dbReference>
<evidence type="ECO:0000256" key="6">
    <source>
        <dbReference type="ARBA" id="ARBA00022692"/>
    </source>
</evidence>
<feature type="transmembrane region" description="Helical" evidence="11">
    <location>
        <begin position="131"/>
        <end position="158"/>
    </location>
</feature>
<dbReference type="GO" id="GO:0140359">
    <property type="term" value="F:ABC-type transporter activity"/>
    <property type="evidence" value="ECO:0007669"/>
    <property type="project" value="InterPro"/>
</dbReference>
<evidence type="ECO:0000256" key="2">
    <source>
        <dbReference type="ARBA" id="ARBA00007783"/>
    </source>
</evidence>
<evidence type="ECO:0000256" key="10">
    <source>
        <dbReference type="ARBA" id="ARBA00023136"/>
    </source>
</evidence>
<keyword evidence="9" id="KW-0625">Polysaccharide transport</keyword>
<keyword evidence="5" id="KW-0762">Sugar transport</keyword>
<reference evidence="13 14" key="1">
    <citation type="submission" date="2019-09" db="EMBL/GenBank/DDBJ databases">
        <title>Whole-genome sequence of the purple sulfur bacterium Thiohalocapsa marina DSM 19078.</title>
        <authorList>
            <person name="Kyndt J.A."/>
            <person name="Meyer T.E."/>
        </authorList>
    </citation>
    <scope>NUCLEOTIDE SEQUENCE [LARGE SCALE GENOMIC DNA]</scope>
    <source>
        <strain evidence="13 14">DSM 19078</strain>
    </source>
</reference>
<dbReference type="OrthoDB" id="9796017at2"/>
<evidence type="ECO:0000313" key="14">
    <source>
        <dbReference type="Proteomes" id="UP000322981"/>
    </source>
</evidence>
<comment type="caution">
    <text evidence="13">The sequence shown here is derived from an EMBL/GenBank/DDBJ whole genome shotgun (WGS) entry which is preliminary data.</text>
</comment>
<evidence type="ECO:0000256" key="9">
    <source>
        <dbReference type="ARBA" id="ARBA00023047"/>
    </source>
</evidence>
<dbReference type="AlphaFoldDB" id="A0A5M8FVI8"/>
<dbReference type="PANTHER" id="PTHR30413">
    <property type="entry name" value="INNER MEMBRANE TRANSPORT PERMEASE"/>
    <property type="match status" value="1"/>
</dbReference>